<dbReference type="Pfam" id="PF13853">
    <property type="entry name" value="7tm_4"/>
    <property type="match status" value="1"/>
</dbReference>
<dbReference type="Gene3D" id="1.20.1070.10">
    <property type="entry name" value="Rhodopsin 7-helix transmembrane proteins"/>
    <property type="match status" value="1"/>
</dbReference>
<evidence type="ECO:0000313" key="16">
    <source>
        <dbReference type="Ensembl" id="ENSNFUP00015022165.1"/>
    </source>
</evidence>
<dbReference type="Ensembl" id="ENSNFUT00015023188.1">
    <property type="protein sequence ID" value="ENSNFUP00015022165.1"/>
    <property type="gene ID" value="ENSNFUG00015010740.1"/>
</dbReference>
<keyword evidence="3 14" id="KW-0716">Sensory transduction</keyword>
<keyword evidence="5 14" id="KW-0552">Olfaction</keyword>
<dbReference type="PRINTS" id="PR00245">
    <property type="entry name" value="OLFACTORYR"/>
</dbReference>
<dbReference type="InterPro" id="IPR017452">
    <property type="entry name" value="GPCR_Rhodpsn_7TM"/>
</dbReference>
<organism evidence="16 17">
    <name type="scientific">Nothobranchius furzeri</name>
    <name type="common">Turquoise killifish</name>
    <dbReference type="NCBI Taxonomy" id="105023"/>
    <lineage>
        <taxon>Eukaryota</taxon>
        <taxon>Metazoa</taxon>
        <taxon>Chordata</taxon>
        <taxon>Craniata</taxon>
        <taxon>Vertebrata</taxon>
        <taxon>Euteleostomi</taxon>
        <taxon>Actinopterygii</taxon>
        <taxon>Neopterygii</taxon>
        <taxon>Teleostei</taxon>
        <taxon>Neoteleostei</taxon>
        <taxon>Acanthomorphata</taxon>
        <taxon>Ovalentaria</taxon>
        <taxon>Atherinomorphae</taxon>
        <taxon>Cyprinodontiformes</taxon>
        <taxon>Nothobranchiidae</taxon>
        <taxon>Nothobranchius</taxon>
    </lineage>
</organism>
<evidence type="ECO:0000259" key="15">
    <source>
        <dbReference type="PROSITE" id="PS50262"/>
    </source>
</evidence>
<dbReference type="PANTHER" id="PTHR26451">
    <property type="entry name" value="G_PROTEIN_RECEP_F1_2 DOMAIN-CONTAINING PROTEIN"/>
    <property type="match status" value="1"/>
</dbReference>
<keyword evidence="7 13" id="KW-0297">G-protein coupled receptor</keyword>
<dbReference type="InterPro" id="IPR052921">
    <property type="entry name" value="GPCR1_Superfamily_Member"/>
</dbReference>
<evidence type="ECO:0000256" key="4">
    <source>
        <dbReference type="ARBA" id="ARBA00022692"/>
    </source>
</evidence>
<keyword evidence="11" id="KW-0325">Glycoprotein</keyword>
<evidence type="ECO:0000256" key="13">
    <source>
        <dbReference type="RuleBase" id="RU000688"/>
    </source>
</evidence>
<feature type="transmembrane region" description="Helical" evidence="14">
    <location>
        <begin position="262"/>
        <end position="285"/>
    </location>
</feature>
<evidence type="ECO:0000256" key="9">
    <source>
        <dbReference type="ARBA" id="ARBA00023157"/>
    </source>
</evidence>
<dbReference type="PROSITE" id="PS00237">
    <property type="entry name" value="G_PROTEIN_RECEP_F1_1"/>
    <property type="match status" value="1"/>
</dbReference>
<dbReference type="InterPro" id="IPR000276">
    <property type="entry name" value="GPCR_Rhodpsn"/>
</dbReference>
<dbReference type="PROSITE" id="PS50262">
    <property type="entry name" value="G_PROTEIN_RECEP_F1_2"/>
    <property type="match status" value="1"/>
</dbReference>
<keyword evidence="8 14" id="KW-0472">Membrane</keyword>
<dbReference type="GO" id="GO:0004984">
    <property type="term" value="F:olfactory receptor activity"/>
    <property type="evidence" value="ECO:0007669"/>
    <property type="project" value="InterPro"/>
</dbReference>
<name>A0A8C6LQP6_NOTFU</name>
<keyword evidence="9" id="KW-1015">Disulfide bond</keyword>
<keyword evidence="2 14" id="KW-1003">Cell membrane</keyword>
<feature type="transmembrane region" description="Helical" evidence="14">
    <location>
        <begin position="231"/>
        <end position="250"/>
    </location>
</feature>
<comment type="similarity">
    <text evidence="13">Belongs to the G-protein coupled receptor 1 family.</text>
</comment>
<evidence type="ECO:0000256" key="5">
    <source>
        <dbReference type="ARBA" id="ARBA00022725"/>
    </source>
</evidence>
<protein>
    <recommendedName>
        <fullName evidence="14">Olfactory receptor</fullName>
    </recommendedName>
</protein>
<dbReference type="GO" id="GO:0005549">
    <property type="term" value="F:odorant binding"/>
    <property type="evidence" value="ECO:0007669"/>
    <property type="project" value="TreeGrafter"/>
</dbReference>
<keyword evidence="17" id="KW-1185">Reference proteome</keyword>
<feature type="transmembrane region" description="Helical" evidence="14">
    <location>
        <begin position="17"/>
        <end position="40"/>
    </location>
</feature>
<dbReference type="PANTHER" id="PTHR26451:SF885">
    <property type="entry name" value="OLFACTORY RECEPTOR"/>
    <property type="match status" value="1"/>
</dbReference>
<keyword evidence="6 14" id="KW-1133">Transmembrane helix</keyword>
<evidence type="ECO:0000313" key="17">
    <source>
        <dbReference type="Proteomes" id="UP000694548"/>
    </source>
</evidence>
<feature type="transmembrane region" description="Helical" evidence="14">
    <location>
        <begin position="191"/>
        <end position="210"/>
    </location>
</feature>
<dbReference type="Proteomes" id="UP000694548">
    <property type="component" value="Unassembled WGS sequence"/>
</dbReference>
<dbReference type="AlphaFoldDB" id="A0A8C6LQP6"/>
<evidence type="ECO:0000256" key="10">
    <source>
        <dbReference type="ARBA" id="ARBA00023170"/>
    </source>
</evidence>
<evidence type="ECO:0000256" key="6">
    <source>
        <dbReference type="ARBA" id="ARBA00022989"/>
    </source>
</evidence>
<sequence length="306" mass="34794">HNFTSKSAYLDIGPLKYFVFVLVLILYVLIIGCNVLLIVVICVNRTLHEPMYMFLCSLLVNELYGSTGLFPSLLIQLLSDVHTISAPLCFLQIVCIYMYANVEFYNLAAMSYDRYLAICHPLQYKTLMSLNMIVRLIVLSWCLPLFYVIILTSLSASSQLCGNIIDRLFCNNYYVVKLACSNTTASNVYGLVYTFTVPIGLAVLIVYTYMRILRVCCSGSGQTRQKAVSTCMPHLVSLLNFSFGCFFEVSQGRFDMSYVPHILRIILSVYFITCQPLLNPVLYGVQLRKIRMSCKTLFFRKKNLAP</sequence>
<evidence type="ECO:0000256" key="14">
    <source>
        <dbReference type="RuleBase" id="RU363047"/>
    </source>
</evidence>
<evidence type="ECO:0000256" key="1">
    <source>
        <dbReference type="ARBA" id="ARBA00004651"/>
    </source>
</evidence>
<evidence type="ECO:0000256" key="2">
    <source>
        <dbReference type="ARBA" id="ARBA00022475"/>
    </source>
</evidence>
<dbReference type="GO" id="GO:0004930">
    <property type="term" value="F:G protein-coupled receptor activity"/>
    <property type="evidence" value="ECO:0007669"/>
    <property type="project" value="UniProtKB-KW"/>
</dbReference>
<evidence type="ECO:0000256" key="11">
    <source>
        <dbReference type="ARBA" id="ARBA00023180"/>
    </source>
</evidence>
<keyword evidence="12 13" id="KW-0807">Transducer</keyword>
<accession>A0A8C6LQP6</accession>
<keyword evidence="4 13" id="KW-0812">Transmembrane</keyword>
<keyword evidence="10 13" id="KW-0675">Receptor</keyword>
<dbReference type="GeneTree" id="ENSGT00950000183048"/>
<evidence type="ECO:0000256" key="3">
    <source>
        <dbReference type="ARBA" id="ARBA00022606"/>
    </source>
</evidence>
<feature type="transmembrane region" description="Helical" evidence="14">
    <location>
        <begin position="52"/>
        <end position="75"/>
    </location>
</feature>
<dbReference type="PRINTS" id="PR00237">
    <property type="entry name" value="GPCRRHODOPSN"/>
</dbReference>
<reference evidence="16" key="1">
    <citation type="submission" date="2025-08" db="UniProtKB">
        <authorList>
            <consortium name="Ensembl"/>
        </authorList>
    </citation>
    <scope>IDENTIFICATION</scope>
</reference>
<proteinExistence type="inferred from homology"/>
<dbReference type="SUPFAM" id="SSF81321">
    <property type="entry name" value="Family A G protein-coupled receptor-like"/>
    <property type="match status" value="1"/>
</dbReference>
<evidence type="ECO:0000256" key="8">
    <source>
        <dbReference type="ARBA" id="ARBA00023136"/>
    </source>
</evidence>
<evidence type="ECO:0000256" key="7">
    <source>
        <dbReference type="ARBA" id="ARBA00023040"/>
    </source>
</evidence>
<feature type="transmembrane region" description="Helical" evidence="14">
    <location>
        <begin position="132"/>
        <end position="150"/>
    </location>
</feature>
<dbReference type="FunFam" id="1.20.1070.10:FF:000024">
    <property type="entry name" value="Olfactory receptor"/>
    <property type="match status" value="1"/>
</dbReference>
<reference evidence="16" key="2">
    <citation type="submission" date="2025-09" db="UniProtKB">
        <authorList>
            <consortium name="Ensembl"/>
        </authorList>
    </citation>
    <scope>IDENTIFICATION</scope>
</reference>
<evidence type="ECO:0000256" key="12">
    <source>
        <dbReference type="ARBA" id="ARBA00023224"/>
    </source>
</evidence>
<dbReference type="GO" id="GO:0005886">
    <property type="term" value="C:plasma membrane"/>
    <property type="evidence" value="ECO:0007669"/>
    <property type="project" value="UniProtKB-SubCell"/>
</dbReference>
<dbReference type="InterPro" id="IPR000725">
    <property type="entry name" value="Olfact_rcpt"/>
</dbReference>
<comment type="subcellular location">
    <subcellularLocation>
        <location evidence="1 14">Cell membrane</location>
        <topology evidence="1 14">Multi-pass membrane protein</topology>
    </subcellularLocation>
</comment>
<feature type="domain" description="G-protein coupled receptors family 1 profile" evidence="15">
    <location>
        <begin position="33"/>
        <end position="283"/>
    </location>
</feature>